<dbReference type="PANTHER" id="PTHR32385:SF15">
    <property type="entry name" value="INOSITOL PHOSPHOCERAMIDE MANNOSYLTRANSFERASE 1"/>
    <property type="match status" value="1"/>
</dbReference>
<organism evidence="1 2">
    <name type="scientific">Cotonvirus japonicus</name>
    <dbReference type="NCBI Taxonomy" id="2811091"/>
    <lineage>
        <taxon>Viruses</taxon>
        <taxon>Varidnaviria</taxon>
        <taxon>Bamfordvirae</taxon>
        <taxon>Nucleocytoviricota</taxon>
        <taxon>Megaviricetes</taxon>
        <taxon>Imitervirales</taxon>
        <taxon>Mimiviridae</taxon>
        <taxon>Megamimivirinae</taxon>
        <taxon>Cotonvirus</taxon>
        <taxon>Cotonvirus japonicum</taxon>
    </lineage>
</organism>
<dbReference type="GeneID" id="80558222"/>
<reference evidence="1 2" key="1">
    <citation type="submission" date="2021-02" db="EMBL/GenBank/DDBJ databases">
        <title>Cotonvirus japonicus, which uses Golgi apparatus of host cells for its virion factory, phylogenetically links tailed tupanvirus and icosahedral mimivirus.</title>
        <authorList>
            <person name="Takahashi H."/>
            <person name="Fukaya S."/>
            <person name="Song C."/>
            <person name="Murata K."/>
            <person name="Takemura M."/>
        </authorList>
    </citation>
    <scope>NUCLEOTIDE SEQUENCE [LARGE SCALE GENOMIC DNA]</scope>
</reference>
<proteinExistence type="predicted"/>
<protein>
    <submittedName>
        <fullName evidence="1">Glycosyltransferase</fullName>
    </submittedName>
</protein>
<keyword evidence="2" id="KW-1185">Reference proteome</keyword>
<evidence type="ECO:0000313" key="1">
    <source>
        <dbReference type="EMBL" id="BCS83017.1"/>
    </source>
</evidence>
<dbReference type="SUPFAM" id="SSF53448">
    <property type="entry name" value="Nucleotide-diphospho-sugar transferases"/>
    <property type="match status" value="1"/>
</dbReference>
<dbReference type="InterPro" id="IPR051706">
    <property type="entry name" value="Glycosyltransferase_domain"/>
</dbReference>
<accession>A0ABM7NSE3</accession>
<name>A0ABM7NSE3_9VIRU</name>
<sequence>MNIINTEKFKTLAHNKKFINDREWILFIYVNSIGNDINIEKFYYKKMIEDLKRKLNIKTINIYACNKILAKILSDIIITPILIIPQNELEILIIFKNFIDQKNNILFFCNKTGYFDNNINNDNEFNSNNIYGIYKKNNDDIYTKILKNFNIDNVISTDILIIPFSEINNLYINNSLEFYDKINSDNKIFKTEISLTITNQKMNFLVNNINNNNFIKNFNDVRFTKNLKEQYIISNNNYDVNVPELFPNTNEYIFYPYFDSTSCINNNIQYKNQNNQSNQINQNNTRGIITAYNSNGFLSADKQIFKHVFKRFDNYYHGLYVKNFNDKNIIPKIIHHLWLDNEPSQNYVKLWKSYLKCPWKYMIWQKSDVDNIFEKNDWKIIYDHVSDKNLKQLVISLAILEIYGGLIIDSFCIPKKSIDMLLKNKFFMSYSNEHCSTLLSYKILGSLPGYLKINGKNFTDPNIGRKPFIGVNNFFKLSNHEINEYDDIIIPEFFSDMKNILLKTNDQSKLKNLDSYFLEHDYVFVYPSYLFNSNVSIYPSVITDMCLLLILTQSKEIKIKNKTKLNRSYIVTQESIINKLNENPRDKIKNINLKRIC</sequence>
<dbReference type="Proteomes" id="UP001321479">
    <property type="component" value="Segment"/>
</dbReference>
<dbReference type="EMBL" id="AP024483">
    <property type="protein sequence ID" value="BCS83017.1"/>
    <property type="molecule type" value="Genomic_DNA"/>
</dbReference>
<dbReference type="RefSeq" id="YP_010841625.1">
    <property type="nucleotide sequence ID" value="NC_079139.1"/>
</dbReference>
<dbReference type="PANTHER" id="PTHR32385">
    <property type="entry name" value="MANNOSYL PHOSPHORYLINOSITOL CERAMIDE SYNTHASE"/>
    <property type="match status" value="1"/>
</dbReference>
<dbReference type="InterPro" id="IPR029044">
    <property type="entry name" value="Nucleotide-diphossugar_trans"/>
</dbReference>
<evidence type="ECO:0000313" key="2">
    <source>
        <dbReference type="Proteomes" id="UP001321479"/>
    </source>
</evidence>